<dbReference type="InterPro" id="IPR027640">
    <property type="entry name" value="Kinesin-like_fam"/>
</dbReference>
<dbReference type="GO" id="GO:0005524">
    <property type="term" value="F:ATP binding"/>
    <property type="evidence" value="ECO:0007669"/>
    <property type="project" value="UniProtKB-UniRule"/>
</dbReference>
<dbReference type="PANTHER" id="PTHR47972">
    <property type="entry name" value="KINESIN-LIKE PROTEIN KLP-3"/>
    <property type="match status" value="1"/>
</dbReference>
<accession>L1JQ06</accession>
<evidence type="ECO:0000256" key="6">
    <source>
        <dbReference type="ARBA" id="ARBA00023175"/>
    </source>
</evidence>
<dbReference type="GO" id="GO:0003777">
    <property type="term" value="F:microtubule motor activity"/>
    <property type="evidence" value="ECO:0007669"/>
    <property type="project" value="InterPro"/>
</dbReference>
<dbReference type="SMART" id="SM00129">
    <property type="entry name" value="KISc"/>
    <property type="match status" value="1"/>
</dbReference>
<reference evidence="11 13" key="1">
    <citation type="journal article" date="2012" name="Nature">
        <title>Algal genomes reveal evolutionary mosaicism and the fate of nucleomorphs.</title>
        <authorList>
            <consortium name="DOE Joint Genome Institute"/>
            <person name="Curtis B.A."/>
            <person name="Tanifuji G."/>
            <person name="Burki F."/>
            <person name="Gruber A."/>
            <person name="Irimia M."/>
            <person name="Maruyama S."/>
            <person name="Arias M.C."/>
            <person name="Ball S.G."/>
            <person name="Gile G.H."/>
            <person name="Hirakawa Y."/>
            <person name="Hopkins J.F."/>
            <person name="Kuo A."/>
            <person name="Rensing S.A."/>
            <person name="Schmutz J."/>
            <person name="Symeonidi A."/>
            <person name="Elias M."/>
            <person name="Eveleigh R.J."/>
            <person name="Herman E.K."/>
            <person name="Klute M.J."/>
            <person name="Nakayama T."/>
            <person name="Obornik M."/>
            <person name="Reyes-Prieto A."/>
            <person name="Armbrust E.V."/>
            <person name="Aves S.J."/>
            <person name="Beiko R.G."/>
            <person name="Coutinho P."/>
            <person name="Dacks J.B."/>
            <person name="Durnford D.G."/>
            <person name="Fast N.M."/>
            <person name="Green B.R."/>
            <person name="Grisdale C.J."/>
            <person name="Hempel F."/>
            <person name="Henrissat B."/>
            <person name="Hoppner M.P."/>
            <person name="Ishida K."/>
            <person name="Kim E."/>
            <person name="Koreny L."/>
            <person name="Kroth P.G."/>
            <person name="Liu Y."/>
            <person name="Malik S.B."/>
            <person name="Maier U.G."/>
            <person name="McRose D."/>
            <person name="Mock T."/>
            <person name="Neilson J.A."/>
            <person name="Onodera N.T."/>
            <person name="Poole A.M."/>
            <person name="Pritham E.J."/>
            <person name="Richards T.A."/>
            <person name="Rocap G."/>
            <person name="Roy S.W."/>
            <person name="Sarai C."/>
            <person name="Schaack S."/>
            <person name="Shirato S."/>
            <person name="Slamovits C.H."/>
            <person name="Spencer D.F."/>
            <person name="Suzuki S."/>
            <person name="Worden A.Z."/>
            <person name="Zauner S."/>
            <person name="Barry K."/>
            <person name="Bell C."/>
            <person name="Bharti A.K."/>
            <person name="Crow J.A."/>
            <person name="Grimwood J."/>
            <person name="Kramer R."/>
            <person name="Lindquist E."/>
            <person name="Lucas S."/>
            <person name="Salamov A."/>
            <person name="McFadden G.I."/>
            <person name="Lane C.E."/>
            <person name="Keeling P.J."/>
            <person name="Gray M.W."/>
            <person name="Grigoriev I.V."/>
            <person name="Archibald J.M."/>
        </authorList>
    </citation>
    <scope>NUCLEOTIDE SEQUENCE</scope>
    <source>
        <strain evidence="11 13">CCMP2712</strain>
    </source>
</reference>
<dbReference type="SUPFAM" id="SSF52540">
    <property type="entry name" value="P-loop containing nucleoside triphosphate hydrolases"/>
    <property type="match status" value="1"/>
</dbReference>
<feature type="domain" description="Kinesin motor" evidence="10">
    <location>
        <begin position="60"/>
        <end position="374"/>
    </location>
</feature>
<dbReference type="PRINTS" id="PR00380">
    <property type="entry name" value="KINESINHEAVY"/>
</dbReference>
<keyword evidence="6 7" id="KW-0505">Motor protein</keyword>
<dbReference type="STRING" id="905079.L1JQ06"/>
<dbReference type="GO" id="GO:0005874">
    <property type="term" value="C:microtubule"/>
    <property type="evidence" value="ECO:0007669"/>
    <property type="project" value="UniProtKB-KW"/>
</dbReference>
<dbReference type="Gene3D" id="3.40.850.10">
    <property type="entry name" value="Kinesin motor domain"/>
    <property type="match status" value="1"/>
</dbReference>
<comment type="subcellular location">
    <subcellularLocation>
        <location evidence="1">Plastid</location>
        <location evidence="1">Chloroplast</location>
    </subcellularLocation>
</comment>
<feature type="region of interest" description="Disordered" evidence="9">
    <location>
        <begin position="385"/>
        <end position="462"/>
    </location>
</feature>
<evidence type="ECO:0000256" key="3">
    <source>
        <dbReference type="ARBA" id="ARBA00022701"/>
    </source>
</evidence>
<name>L1JQ06_GUITC</name>
<evidence type="ECO:0000313" key="11">
    <source>
        <dbReference type="EMBL" id="EKX50547.1"/>
    </source>
</evidence>
<feature type="region of interest" description="Disordered" evidence="9">
    <location>
        <begin position="1"/>
        <end position="24"/>
    </location>
</feature>
<feature type="binding site" evidence="7">
    <location>
        <begin position="135"/>
        <end position="142"/>
    </location>
    <ligand>
        <name>ATP</name>
        <dbReference type="ChEBI" id="CHEBI:30616"/>
    </ligand>
</feature>
<dbReference type="EMBL" id="JH992978">
    <property type="protein sequence ID" value="EKX50547.1"/>
    <property type="molecule type" value="Genomic_DNA"/>
</dbReference>
<comment type="similarity">
    <text evidence="2">Belongs to the TRAFAC class myosin-kinesin ATPase superfamily. Kinesin family. KIN-14 subfamily.</text>
</comment>
<dbReference type="InterPro" id="IPR019821">
    <property type="entry name" value="Kinesin_motor_CS"/>
</dbReference>
<keyword evidence="5 7" id="KW-0067">ATP-binding</keyword>
<dbReference type="OrthoDB" id="3176171at2759"/>
<evidence type="ECO:0000256" key="9">
    <source>
        <dbReference type="SAM" id="MobiDB-lite"/>
    </source>
</evidence>
<dbReference type="OMA" id="EYHASRL"/>
<dbReference type="Proteomes" id="UP000011087">
    <property type="component" value="Unassembled WGS sequence"/>
</dbReference>
<evidence type="ECO:0000256" key="4">
    <source>
        <dbReference type="ARBA" id="ARBA00022741"/>
    </source>
</evidence>
<evidence type="ECO:0000256" key="8">
    <source>
        <dbReference type="RuleBase" id="RU000394"/>
    </source>
</evidence>
<dbReference type="GO" id="GO:0008017">
    <property type="term" value="F:microtubule binding"/>
    <property type="evidence" value="ECO:0007669"/>
    <property type="project" value="InterPro"/>
</dbReference>
<evidence type="ECO:0000313" key="13">
    <source>
        <dbReference type="Proteomes" id="UP000011087"/>
    </source>
</evidence>
<sequence>MERQKALAQTKIASAQEDAEERRKQVSELQEQVLTLQQKLTATEQQRKKLHNELQELKGNIRVFARIRPGDNQPSVLEVEEEDSRITVRGGGGSHAFKVDKVFPPLSSQEQVFSEVSAFVQSALDGYNVSLFAYGQTGAGKTFTMFGRGEQEGIIPRSLAQILQDAEEKRGDGWTVELSASFLEIYQENIRDLLEEGEGKQHKIVQGPRGRMEVTELREVAVSSREDLDRIIRTAEEHKTMARTEMNERSSRSHTVFILRISSSNASSKQLLHGTLNLIDLAGSERLDRTQAAGVQLKEAQAINKSLSALSDVFLALSKKLAHVPYRNSKLTFLLQPCLSGDGKALVVTNVSPDPSSWHETVCTLRFASIVSSCELGKATRHVSKMQADNAGDASGKEEDMQTPRKKSNDVMRTSSSSITTPQQDRDVRPSSASRPPSSASRLRTPSASRLRPPSASTPQRR</sequence>
<dbReference type="HOGENOM" id="CLU_001485_12_4_1"/>
<dbReference type="InterPro" id="IPR027417">
    <property type="entry name" value="P-loop_NTPase"/>
</dbReference>
<dbReference type="PaxDb" id="55529-EKX50547"/>
<reference evidence="12" key="3">
    <citation type="submission" date="2015-06" db="UniProtKB">
        <authorList>
            <consortium name="EnsemblProtists"/>
        </authorList>
    </citation>
    <scope>IDENTIFICATION</scope>
</reference>
<dbReference type="eggNOG" id="KOG0239">
    <property type="taxonomic scope" value="Eukaryota"/>
</dbReference>
<feature type="compositionally biased region" description="Basic and acidic residues" evidence="9">
    <location>
        <begin position="395"/>
        <end position="410"/>
    </location>
</feature>
<evidence type="ECO:0000256" key="5">
    <source>
        <dbReference type="ARBA" id="ARBA00022840"/>
    </source>
</evidence>
<dbReference type="RefSeq" id="XP_005837527.1">
    <property type="nucleotide sequence ID" value="XM_005837470.1"/>
</dbReference>
<evidence type="ECO:0000256" key="7">
    <source>
        <dbReference type="PROSITE-ProRule" id="PRU00283"/>
    </source>
</evidence>
<dbReference type="Pfam" id="PF00225">
    <property type="entry name" value="Kinesin"/>
    <property type="match status" value="1"/>
</dbReference>
<protein>
    <recommendedName>
        <fullName evidence="8">Kinesin-like protein</fullName>
    </recommendedName>
</protein>
<dbReference type="InterPro" id="IPR036961">
    <property type="entry name" value="Kinesin_motor_dom_sf"/>
</dbReference>
<evidence type="ECO:0000313" key="12">
    <source>
        <dbReference type="EnsemblProtists" id="EKX50547"/>
    </source>
</evidence>
<dbReference type="PROSITE" id="PS50067">
    <property type="entry name" value="KINESIN_MOTOR_2"/>
    <property type="match status" value="1"/>
</dbReference>
<dbReference type="PROSITE" id="PS00411">
    <property type="entry name" value="KINESIN_MOTOR_1"/>
    <property type="match status" value="1"/>
</dbReference>
<feature type="compositionally biased region" description="Polar residues" evidence="9">
    <location>
        <begin position="411"/>
        <end position="423"/>
    </location>
</feature>
<feature type="compositionally biased region" description="Low complexity" evidence="9">
    <location>
        <begin position="430"/>
        <end position="462"/>
    </location>
</feature>
<dbReference type="KEGG" id="gtt:GUITHDRAFT_92940"/>
<organism evidence="11">
    <name type="scientific">Guillardia theta (strain CCMP2712)</name>
    <name type="common">Cryptophyte</name>
    <dbReference type="NCBI Taxonomy" id="905079"/>
    <lineage>
        <taxon>Eukaryota</taxon>
        <taxon>Cryptophyceae</taxon>
        <taxon>Pyrenomonadales</taxon>
        <taxon>Geminigeraceae</taxon>
        <taxon>Guillardia</taxon>
    </lineage>
</organism>
<dbReference type="InterPro" id="IPR001752">
    <property type="entry name" value="Kinesin_motor_dom"/>
</dbReference>
<keyword evidence="4 7" id="KW-0547">Nucleotide-binding</keyword>
<dbReference type="GO" id="GO:0009507">
    <property type="term" value="C:chloroplast"/>
    <property type="evidence" value="ECO:0007669"/>
    <property type="project" value="UniProtKB-SubCell"/>
</dbReference>
<dbReference type="GeneID" id="17307112"/>
<dbReference type="AlphaFoldDB" id="L1JQ06"/>
<proteinExistence type="inferred from homology"/>
<dbReference type="EnsemblProtists" id="EKX50547">
    <property type="protein sequence ID" value="EKX50547"/>
    <property type="gene ID" value="GUITHDRAFT_92940"/>
</dbReference>
<dbReference type="GO" id="GO:0007018">
    <property type="term" value="P:microtubule-based movement"/>
    <property type="evidence" value="ECO:0007669"/>
    <property type="project" value="InterPro"/>
</dbReference>
<reference evidence="13" key="2">
    <citation type="submission" date="2012-11" db="EMBL/GenBank/DDBJ databases">
        <authorList>
            <person name="Kuo A."/>
            <person name="Curtis B.A."/>
            <person name="Tanifuji G."/>
            <person name="Burki F."/>
            <person name="Gruber A."/>
            <person name="Irimia M."/>
            <person name="Maruyama S."/>
            <person name="Arias M.C."/>
            <person name="Ball S.G."/>
            <person name="Gile G.H."/>
            <person name="Hirakawa Y."/>
            <person name="Hopkins J.F."/>
            <person name="Rensing S.A."/>
            <person name="Schmutz J."/>
            <person name="Symeonidi A."/>
            <person name="Elias M."/>
            <person name="Eveleigh R.J."/>
            <person name="Herman E.K."/>
            <person name="Klute M.J."/>
            <person name="Nakayama T."/>
            <person name="Obornik M."/>
            <person name="Reyes-Prieto A."/>
            <person name="Armbrust E.V."/>
            <person name="Aves S.J."/>
            <person name="Beiko R.G."/>
            <person name="Coutinho P."/>
            <person name="Dacks J.B."/>
            <person name="Durnford D.G."/>
            <person name="Fast N.M."/>
            <person name="Green B.R."/>
            <person name="Grisdale C."/>
            <person name="Hempe F."/>
            <person name="Henrissat B."/>
            <person name="Hoppner M.P."/>
            <person name="Ishida K.-I."/>
            <person name="Kim E."/>
            <person name="Koreny L."/>
            <person name="Kroth P.G."/>
            <person name="Liu Y."/>
            <person name="Malik S.-B."/>
            <person name="Maier U.G."/>
            <person name="McRose D."/>
            <person name="Mock T."/>
            <person name="Neilson J.A."/>
            <person name="Onodera N.T."/>
            <person name="Poole A.M."/>
            <person name="Pritham E.J."/>
            <person name="Richards T.A."/>
            <person name="Rocap G."/>
            <person name="Roy S.W."/>
            <person name="Sarai C."/>
            <person name="Schaack S."/>
            <person name="Shirato S."/>
            <person name="Slamovits C.H."/>
            <person name="Spencer D.F."/>
            <person name="Suzuki S."/>
            <person name="Worden A.Z."/>
            <person name="Zauner S."/>
            <person name="Barry K."/>
            <person name="Bell C."/>
            <person name="Bharti A.K."/>
            <person name="Crow J.A."/>
            <person name="Grimwood J."/>
            <person name="Kramer R."/>
            <person name="Lindquist E."/>
            <person name="Lucas S."/>
            <person name="Salamov A."/>
            <person name="McFadden G.I."/>
            <person name="Lane C.E."/>
            <person name="Keeling P.J."/>
            <person name="Gray M.W."/>
            <person name="Grigoriev I.V."/>
            <person name="Archibald J.M."/>
        </authorList>
    </citation>
    <scope>NUCLEOTIDE SEQUENCE</scope>
    <source>
        <strain evidence="13">CCMP2712</strain>
    </source>
</reference>
<keyword evidence="3 8" id="KW-0493">Microtubule</keyword>
<dbReference type="PANTHER" id="PTHR47972:SF45">
    <property type="entry name" value="PROTEIN CLARET SEGREGATIONAL"/>
    <property type="match status" value="1"/>
</dbReference>
<gene>
    <name evidence="11" type="ORF">GUITHDRAFT_92940</name>
</gene>
<evidence type="ECO:0000259" key="10">
    <source>
        <dbReference type="PROSITE" id="PS50067"/>
    </source>
</evidence>
<evidence type="ECO:0000256" key="1">
    <source>
        <dbReference type="ARBA" id="ARBA00004229"/>
    </source>
</evidence>
<keyword evidence="13" id="KW-1185">Reference proteome</keyword>
<evidence type="ECO:0000256" key="2">
    <source>
        <dbReference type="ARBA" id="ARBA00010899"/>
    </source>
</evidence>